<dbReference type="AlphaFoldDB" id="A0A2D0N6T7"/>
<dbReference type="GO" id="GO:0003723">
    <property type="term" value="F:RNA binding"/>
    <property type="evidence" value="ECO:0007669"/>
    <property type="project" value="InterPro"/>
</dbReference>
<evidence type="ECO:0000256" key="5">
    <source>
        <dbReference type="ARBA" id="ARBA00022741"/>
    </source>
</evidence>
<evidence type="ECO:0000259" key="9">
    <source>
        <dbReference type="SMART" id="SM00359"/>
    </source>
</evidence>
<keyword evidence="5 8" id="KW-0547">Nucleotide-binding</keyword>
<dbReference type="CDD" id="cd21157">
    <property type="entry name" value="PUA_G5K"/>
    <property type="match status" value="1"/>
</dbReference>
<evidence type="ECO:0000256" key="7">
    <source>
        <dbReference type="ARBA" id="ARBA00022840"/>
    </source>
</evidence>
<accession>A0A2D0N6T7</accession>
<dbReference type="InterPro" id="IPR011529">
    <property type="entry name" value="Glu_5kinase"/>
</dbReference>
<evidence type="ECO:0000256" key="4">
    <source>
        <dbReference type="ARBA" id="ARBA00022679"/>
    </source>
</evidence>
<reference evidence="10 11" key="1">
    <citation type="submission" date="2017-10" db="EMBL/GenBank/DDBJ databases">
        <title>The draft genome sequence of Lewinella nigricans NBRC 102662.</title>
        <authorList>
            <person name="Wang K."/>
        </authorList>
    </citation>
    <scope>NUCLEOTIDE SEQUENCE [LARGE SCALE GENOMIC DNA]</scope>
    <source>
        <strain evidence="10 11">NBRC 102662</strain>
    </source>
</reference>
<feature type="binding site" evidence="8">
    <location>
        <position position="16"/>
    </location>
    <ligand>
        <name>ATP</name>
        <dbReference type="ChEBI" id="CHEBI:30616"/>
    </ligand>
</feature>
<dbReference type="InterPro" id="IPR041739">
    <property type="entry name" value="G5K_ProB"/>
</dbReference>
<dbReference type="Proteomes" id="UP000223913">
    <property type="component" value="Unassembled WGS sequence"/>
</dbReference>
<dbReference type="PANTHER" id="PTHR43654">
    <property type="entry name" value="GLUTAMATE 5-KINASE"/>
    <property type="match status" value="1"/>
</dbReference>
<dbReference type="SUPFAM" id="SSF88697">
    <property type="entry name" value="PUA domain-like"/>
    <property type="match status" value="1"/>
</dbReference>
<evidence type="ECO:0000256" key="3">
    <source>
        <dbReference type="ARBA" id="ARBA00022650"/>
    </source>
</evidence>
<dbReference type="GO" id="GO:0005524">
    <property type="term" value="F:ATP binding"/>
    <property type="evidence" value="ECO:0007669"/>
    <property type="project" value="UniProtKB-KW"/>
</dbReference>
<dbReference type="Pfam" id="PF01472">
    <property type="entry name" value="PUA"/>
    <property type="match status" value="1"/>
</dbReference>
<feature type="domain" description="PUA" evidence="9">
    <location>
        <begin position="282"/>
        <end position="361"/>
    </location>
</feature>
<evidence type="ECO:0000256" key="6">
    <source>
        <dbReference type="ARBA" id="ARBA00022777"/>
    </source>
</evidence>
<dbReference type="InterPro" id="IPR036974">
    <property type="entry name" value="PUA_sf"/>
</dbReference>
<dbReference type="CDD" id="cd04242">
    <property type="entry name" value="AAK_G5K_ProB"/>
    <property type="match status" value="1"/>
</dbReference>
<comment type="subcellular location">
    <subcellularLocation>
        <location evidence="8">Cytoplasm</location>
    </subcellularLocation>
</comment>
<dbReference type="RefSeq" id="WP_099152482.1">
    <property type="nucleotide sequence ID" value="NZ_PDUD01000027.1"/>
</dbReference>
<dbReference type="EC" id="2.7.2.11" evidence="8"/>
<keyword evidence="2 8" id="KW-0028">Amino-acid biosynthesis</keyword>
<sequence length="365" mass="40114">MTERSKDPLYNCVVVKVGTNVLTRPDGLLDMTSISGLVDQIAELKRLGISVILVSSGAVGAGRSLLPLKEQTNKVVRRQVLSSIGQVRLMEIYRQFFLNHGLFCAQVLATKEDFRDRRHYLNMKNCFLALLRDQVVPVVNENDVISVTELMFTDNDELAGLVAAMINAEALIILSSVDGVLDGPPDEAASRVIPEIDPADPKWEKFILPSRSSFGRGGMHTKFRIAGKAAKVGIATYIANGRRADVLPGIVQGENSGTLFRPKEGVSGFKKWIAYNESTPKGKVRINAGAEEALRSPDRVTSLLPVGIEAVMGTFEKGDIIHILNEKEEIIGWGIAQYDYEKARSNVGKKGKKALVHYDYLYIEG</sequence>
<comment type="similarity">
    <text evidence="8">Belongs to the glutamate 5-kinase family.</text>
</comment>
<keyword evidence="7 8" id="KW-0067">ATP-binding</keyword>
<dbReference type="GO" id="GO:0005829">
    <property type="term" value="C:cytosol"/>
    <property type="evidence" value="ECO:0007669"/>
    <property type="project" value="TreeGrafter"/>
</dbReference>
<proteinExistence type="inferred from homology"/>
<evidence type="ECO:0000256" key="1">
    <source>
        <dbReference type="ARBA" id="ARBA00022490"/>
    </source>
</evidence>
<comment type="caution">
    <text evidence="10">The sequence shown here is derived from an EMBL/GenBank/DDBJ whole genome shotgun (WGS) entry which is preliminary data.</text>
</comment>
<dbReference type="UniPathway" id="UPA00098">
    <property type="reaction ID" value="UER00359"/>
</dbReference>
<evidence type="ECO:0000256" key="2">
    <source>
        <dbReference type="ARBA" id="ARBA00022605"/>
    </source>
</evidence>
<feature type="binding site" evidence="8">
    <location>
        <position position="143"/>
    </location>
    <ligand>
        <name>substrate</name>
    </ligand>
</feature>
<dbReference type="InterPro" id="IPR015947">
    <property type="entry name" value="PUA-like_sf"/>
</dbReference>
<feature type="binding site" evidence="8">
    <location>
        <position position="155"/>
    </location>
    <ligand>
        <name>substrate</name>
    </ligand>
</feature>
<keyword evidence="6 8" id="KW-0418">Kinase</keyword>
<gene>
    <name evidence="8 10" type="primary">proB</name>
    <name evidence="10" type="ORF">CRP01_23145</name>
</gene>
<feature type="binding site" evidence="8">
    <location>
        <position position="56"/>
    </location>
    <ligand>
        <name>substrate</name>
    </ligand>
</feature>
<dbReference type="HAMAP" id="MF_00456">
    <property type="entry name" value="ProB"/>
    <property type="match status" value="1"/>
</dbReference>
<dbReference type="SMART" id="SM00359">
    <property type="entry name" value="PUA"/>
    <property type="match status" value="1"/>
</dbReference>
<dbReference type="GO" id="GO:0055129">
    <property type="term" value="P:L-proline biosynthetic process"/>
    <property type="evidence" value="ECO:0007669"/>
    <property type="project" value="UniProtKB-UniRule"/>
</dbReference>
<dbReference type="PANTHER" id="PTHR43654:SF1">
    <property type="entry name" value="ISOPENTENYL PHOSPHATE KINASE"/>
    <property type="match status" value="1"/>
</dbReference>
<dbReference type="Gene3D" id="3.40.1160.10">
    <property type="entry name" value="Acetylglutamate kinase-like"/>
    <property type="match status" value="1"/>
</dbReference>
<dbReference type="SUPFAM" id="SSF53633">
    <property type="entry name" value="Carbamate kinase-like"/>
    <property type="match status" value="1"/>
</dbReference>
<dbReference type="OrthoDB" id="9804434at2"/>
<evidence type="ECO:0000256" key="8">
    <source>
        <dbReference type="HAMAP-Rule" id="MF_00456"/>
    </source>
</evidence>
<dbReference type="NCBIfam" id="TIGR01027">
    <property type="entry name" value="proB"/>
    <property type="match status" value="1"/>
</dbReference>
<name>A0A2D0N6T7_FLAN2</name>
<evidence type="ECO:0000313" key="11">
    <source>
        <dbReference type="Proteomes" id="UP000223913"/>
    </source>
</evidence>
<keyword evidence="3 8" id="KW-0641">Proline biosynthesis</keyword>
<keyword evidence="1 8" id="KW-0963">Cytoplasm</keyword>
<dbReference type="InterPro" id="IPR001048">
    <property type="entry name" value="Asp/Glu/Uridylate_kinase"/>
</dbReference>
<dbReference type="EMBL" id="PDUD01000027">
    <property type="protein sequence ID" value="PHN04096.1"/>
    <property type="molecule type" value="Genomic_DNA"/>
</dbReference>
<comment type="caution">
    <text evidence="8">Lacks conserved residue(s) required for the propagation of feature annotation.</text>
</comment>
<comment type="catalytic activity">
    <reaction evidence="8">
        <text>L-glutamate + ATP = L-glutamyl 5-phosphate + ADP</text>
        <dbReference type="Rhea" id="RHEA:14877"/>
        <dbReference type="ChEBI" id="CHEBI:29985"/>
        <dbReference type="ChEBI" id="CHEBI:30616"/>
        <dbReference type="ChEBI" id="CHEBI:58274"/>
        <dbReference type="ChEBI" id="CHEBI:456216"/>
        <dbReference type="EC" id="2.7.2.11"/>
    </reaction>
</comment>
<comment type="function">
    <text evidence="8">Catalyzes the transfer of a phosphate group to glutamate to form L-glutamate 5-phosphate.</text>
</comment>
<dbReference type="GO" id="GO:0004349">
    <property type="term" value="F:glutamate 5-kinase activity"/>
    <property type="evidence" value="ECO:0007669"/>
    <property type="project" value="UniProtKB-UniRule"/>
</dbReference>
<protein>
    <recommendedName>
        <fullName evidence="8">Glutamate 5-kinase</fullName>
        <ecNumber evidence="8">2.7.2.11</ecNumber>
    </recommendedName>
    <alternativeName>
        <fullName evidence="8">Gamma-glutamyl kinase</fullName>
        <shortName evidence="8">GK</shortName>
    </alternativeName>
</protein>
<dbReference type="InterPro" id="IPR005715">
    <property type="entry name" value="Glu_5kinase/COase_Synthase"/>
</dbReference>
<dbReference type="PROSITE" id="PS50890">
    <property type="entry name" value="PUA"/>
    <property type="match status" value="1"/>
</dbReference>
<organism evidence="10 11">
    <name type="scientific">Flavilitoribacter nigricans (strain ATCC 23147 / DSM 23189 / NBRC 102662 / NCIMB 1420 / SS-2)</name>
    <name type="common">Lewinella nigricans</name>
    <dbReference type="NCBI Taxonomy" id="1122177"/>
    <lineage>
        <taxon>Bacteria</taxon>
        <taxon>Pseudomonadati</taxon>
        <taxon>Bacteroidota</taxon>
        <taxon>Saprospiria</taxon>
        <taxon>Saprospirales</taxon>
        <taxon>Lewinellaceae</taxon>
        <taxon>Flavilitoribacter</taxon>
    </lineage>
</organism>
<comment type="pathway">
    <text evidence="8">Amino-acid biosynthesis; L-proline biosynthesis; L-glutamate 5-semialdehyde from L-glutamate: step 1/2.</text>
</comment>
<dbReference type="InterPro" id="IPR036393">
    <property type="entry name" value="AceGlu_kinase-like_sf"/>
</dbReference>
<dbReference type="InterPro" id="IPR001057">
    <property type="entry name" value="Glu/AcGlu_kinase"/>
</dbReference>
<keyword evidence="4 8" id="KW-0808">Transferase</keyword>
<dbReference type="PIRSF" id="PIRSF000729">
    <property type="entry name" value="GK"/>
    <property type="match status" value="1"/>
</dbReference>
<dbReference type="InterPro" id="IPR002478">
    <property type="entry name" value="PUA"/>
</dbReference>
<dbReference type="PRINTS" id="PR00474">
    <property type="entry name" value="GLU5KINASE"/>
</dbReference>
<dbReference type="Gene3D" id="2.30.130.10">
    <property type="entry name" value="PUA domain"/>
    <property type="match status" value="1"/>
</dbReference>
<evidence type="ECO:0000313" key="10">
    <source>
        <dbReference type="EMBL" id="PHN04096.1"/>
    </source>
</evidence>
<keyword evidence="11" id="KW-1185">Reference proteome</keyword>
<dbReference type="FunFam" id="3.40.1160.10:FF:000040">
    <property type="entry name" value="Glutamate 5-kinase"/>
    <property type="match status" value="1"/>
</dbReference>
<dbReference type="Pfam" id="PF00696">
    <property type="entry name" value="AA_kinase"/>
    <property type="match status" value="1"/>
</dbReference>